<dbReference type="InterPro" id="IPR052260">
    <property type="entry name" value="Autophagy_Rcpt_SigReg"/>
</dbReference>
<dbReference type="EMBL" id="CP034456">
    <property type="protein sequence ID" value="QBM85742.1"/>
    <property type="molecule type" value="Genomic_DNA"/>
</dbReference>
<accession>A0A4P6XE10</accession>
<keyword evidence="7" id="KW-1185">Reference proteome</keyword>
<evidence type="ECO:0000256" key="4">
    <source>
        <dbReference type="PROSITE-ProRule" id="PRU00228"/>
    </source>
</evidence>
<keyword evidence="3" id="KW-0862">Zinc</keyword>
<dbReference type="Pfam" id="PF00569">
    <property type="entry name" value="ZZ"/>
    <property type="match status" value="1"/>
</dbReference>
<dbReference type="AlphaFoldDB" id="A0A4P6XE10"/>
<evidence type="ECO:0000256" key="3">
    <source>
        <dbReference type="ARBA" id="ARBA00022833"/>
    </source>
</evidence>
<dbReference type="PANTHER" id="PTHR15090">
    <property type="entry name" value="SEQUESTOSOME 1-RELATED"/>
    <property type="match status" value="1"/>
</dbReference>
<proteinExistence type="predicted"/>
<dbReference type="Proteomes" id="UP000292447">
    <property type="component" value="Chromosome I"/>
</dbReference>
<dbReference type="PROSITE" id="PS50135">
    <property type="entry name" value="ZF_ZZ_2"/>
    <property type="match status" value="1"/>
</dbReference>
<gene>
    <name evidence="6" type="primary">MPUL0A03670</name>
    <name evidence="6" type="ORF">METSCH_A03670</name>
</gene>
<keyword evidence="2 4" id="KW-0863">Zinc-finger</keyword>
<reference evidence="7" key="1">
    <citation type="submission" date="2019-03" db="EMBL/GenBank/DDBJ databases">
        <title>Snf2 controls pulcherriminic acid biosynthesis and connects pigmentation and antifungal activity of the yeast Metschnikowia pulcherrima.</title>
        <authorList>
            <person name="Gore-Lloyd D."/>
            <person name="Sumann I."/>
            <person name="Brachmann A.O."/>
            <person name="Schneeberger K."/>
            <person name="Ortiz-Merino R.A."/>
            <person name="Moreno-Beltran M."/>
            <person name="Schlaefli M."/>
            <person name="Kirner P."/>
            <person name="Santos Kron A."/>
            <person name="Wolfe K.H."/>
            <person name="Piel J."/>
            <person name="Ahrens C.H."/>
            <person name="Henk D."/>
            <person name="Freimoser F.M."/>
        </authorList>
    </citation>
    <scope>NUCLEOTIDE SEQUENCE [LARGE SCALE GENOMIC DNA]</scope>
    <source>
        <strain evidence="7">APC 1.2</strain>
    </source>
</reference>
<evidence type="ECO:0000256" key="2">
    <source>
        <dbReference type="ARBA" id="ARBA00022771"/>
    </source>
</evidence>
<evidence type="ECO:0000256" key="1">
    <source>
        <dbReference type="ARBA" id="ARBA00022723"/>
    </source>
</evidence>
<protein>
    <submittedName>
        <fullName evidence="6">Zinc finger, ZZ type</fullName>
    </submittedName>
</protein>
<dbReference type="Gene3D" id="3.30.60.90">
    <property type="match status" value="1"/>
</dbReference>
<dbReference type="GO" id="GO:0008270">
    <property type="term" value="F:zinc ion binding"/>
    <property type="evidence" value="ECO:0007669"/>
    <property type="project" value="UniProtKB-KW"/>
</dbReference>
<organism evidence="6 7">
    <name type="scientific">Metschnikowia aff. pulcherrima</name>
    <dbReference type="NCBI Taxonomy" id="2163413"/>
    <lineage>
        <taxon>Eukaryota</taxon>
        <taxon>Fungi</taxon>
        <taxon>Dikarya</taxon>
        <taxon>Ascomycota</taxon>
        <taxon>Saccharomycotina</taxon>
        <taxon>Pichiomycetes</taxon>
        <taxon>Metschnikowiaceae</taxon>
        <taxon>Metschnikowia</taxon>
    </lineage>
</organism>
<dbReference type="CDD" id="cd02249">
    <property type="entry name" value="ZZ"/>
    <property type="match status" value="1"/>
</dbReference>
<dbReference type="InterPro" id="IPR043145">
    <property type="entry name" value="Znf_ZZ_sf"/>
</dbReference>
<feature type="domain" description="ZZ-type" evidence="5">
    <location>
        <begin position="191"/>
        <end position="247"/>
    </location>
</feature>
<keyword evidence="1" id="KW-0479">Metal-binding</keyword>
<dbReference type="SMART" id="SM00291">
    <property type="entry name" value="ZnF_ZZ"/>
    <property type="match status" value="1"/>
</dbReference>
<dbReference type="SUPFAM" id="SSF57850">
    <property type="entry name" value="RING/U-box"/>
    <property type="match status" value="1"/>
</dbReference>
<sequence>MSSETIQILVTCYDGRTRHPQELGSLIARAQIHTLASKANLAAHVLAGLRFGQEPLGELNFERKSKKHKGYVPLESEADFKEFLRSLKVKNAMKLVVRTKNEIPQPSTGPSLPLPGIETVDQFRRLITEFQKLEIYEFMKSFSSLYTQAMAPDECLTSSELPAYSSAENVASREESVEKHADSGIVHEGILCDQCCPVDNTNYIRGWRYKCTVCDDFDLCAPCYEKRVNVGAHSAQHAVVAIEDTQSYLQFLKARGFRNPNLYGGQTSSPEQVANRIRNAEHASKMHEEACENSKLAQKYRKLEALVEGDDKLETLMALVRKAQQAEKDAAMAQEMDTDELDGEAPTPEEVIFAEEIDMAVDAAEPMLAEVAVVPKGKSMTQILLINKGDVSIDCTGLNLSIVNCFDMTVASIPIEKRNGIAPRRTSKFNVAVSNTHYKYPFKIVLSSARLAGEALLSLKNMSGQILLIPKYGGEERPTISAAADLGDSQMEMVAEQAPSSSSPSFATASVHSILLPSLPKEVASRAVAAHELSSVTSMDLSMSGHEEGSEDYDLISVTEAEDFDSDYEVVPETQPAL</sequence>
<name>A0A4P6XE10_9ASCO</name>
<evidence type="ECO:0000259" key="5">
    <source>
        <dbReference type="PROSITE" id="PS50135"/>
    </source>
</evidence>
<evidence type="ECO:0000313" key="6">
    <source>
        <dbReference type="EMBL" id="QBM85742.1"/>
    </source>
</evidence>
<dbReference type="InterPro" id="IPR000433">
    <property type="entry name" value="Znf_ZZ"/>
</dbReference>
<evidence type="ECO:0000313" key="7">
    <source>
        <dbReference type="Proteomes" id="UP000292447"/>
    </source>
</evidence>